<dbReference type="PANTHER" id="PTHR43266:SF2">
    <property type="entry name" value="MAJOR FACILITATOR SUPERFAMILY (MFS) PROFILE DOMAIN-CONTAINING PROTEIN"/>
    <property type="match status" value="1"/>
</dbReference>
<dbReference type="GO" id="GO:0005886">
    <property type="term" value="C:plasma membrane"/>
    <property type="evidence" value="ECO:0007669"/>
    <property type="project" value="UniProtKB-SubCell"/>
</dbReference>
<organism evidence="7 8">
    <name type="scientific">Kangiella profundi</name>
    <dbReference type="NCBI Taxonomy" id="1561924"/>
    <lineage>
        <taxon>Bacteria</taxon>
        <taxon>Pseudomonadati</taxon>
        <taxon>Pseudomonadota</taxon>
        <taxon>Gammaproteobacteria</taxon>
        <taxon>Kangiellales</taxon>
        <taxon>Kangiellaceae</taxon>
        <taxon>Kangiella</taxon>
    </lineage>
</organism>
<keyword evidence="4" id="KW-0812">Transmembrane</keyword>
<keyword evidence="6" id="KW-0472">Membrane</keyword>
<name>A0A2K9AL62_9GAMM</name>
<evidence type="ECO:0000256" key="2">
    <source>
        <dbReference type="ARBA" id="ARBA00022448"/>
    </source>
</evidence>
<keyword evidence="3" id="KW-1003">Cell membrane</keyword>
<dbReference type="SUPFAM" id="SSF69593">
    <property type="entry name" value="Glycerol-3-phosphate (1)-acyltransferase"/>
    <property type="match status" value="1"/>
</dbReference>
<evidence type="ECO:0000256" key="3">
    <source>
        <dbReference type="ARBA" id="ARBA00022475"/>
    </source>
</evidence>
<dbReference type="EMBL" id="CP025120">
    <property type="protein sequence ID" value="AUD79674.1"/>
    <property type="molecule type" value="Genomic_DNA"/>
</dbReference>
<dbReference type="Pfam" id="PF01553">
    <property type="entry name" value="Acyltransferase"/>
    <property type="match status" value="1"/>
</dbReference>
<evidence type="ECO:0000256" key="5">
    <source>
        <dbReference type="ARBA" id="ARBA00022989"/>
    </source>
</evidence>
<evidence type="ECO:0000313" key="7">
    <source>
        <dbReference type="EMBL" id="AUD79674.1"/>
    </source>
</evidence>
<dbReference type="GO" id="GO:0016746">
    <property type="term" value="F:acyltransferase activity"/>
    <property type="evidence" value="ECO:0007669"/>
    <property type="project" value="UniProtKB-KW"/>
</dbReference>
<keyword evidence="7" id="KW-0012">Acyltransferase</keyword>
<proteinExistence type="predicted"/>
<dbReference type="Gene3D" id="1.20.1250.20">
    <property type="entry name" value="MFS general substrate transporter like domains"/>
    <property type="match status" value="1"/>
</dbReference>
<sequence length="625" mass="69339">MANQFSLFKKRFFSSYFVTQALGALNDNVYKSALLIFIAYQASEELNLNSDMLNNIAAGLFILPFFLFSATAGQIAEKFEKSALIRKIKLLEICIMTCAVIGFYLNNIWFLLLVLFLMGFQSSLFGPIKYSILPQHLDDSELLGGNGLVEMGTFLSIIIGTVIGGILIGRGDIGVQVLSGLLLAISITGYMASSRIPVTPSTQSDLKINWNPITQTWKTFKFARRQKVVFLSILGVSWFWFYGAVFLTQIPNFTKVSLNGNDLVATMILATFSVGIGLGSVLCEFLSGRKVELGLVPFGAIGMTWFAIDIFLANPHSTFTGALSPADYLSQEGAIRTLINCAFVGIFGGFYIVPLYALIQERCERSHLSRVIAGNNILNALFMVIAAVLGAVLLGNGMTIPQFFLLVAILNALVAIYIFTLVPEFLMRFLVWILIHTIYRVKKKGLDNIPDEGAQVLVCNHVSYVDALIIAGSIRRPVRFVMYHKIFKIPVLSFIFRTAKAIPIAGANEDKELLNKAMYQISEALENGEVVCIFPEGKLTTDGEMNVFKSGIERIIETTPVPVIPMALQGLWQSLFSRKKVNKIIDRLKRIRTKVTLIIGKPIAPENISKEYLQDRVAELRDNKP</sequence>
<keyword evidence="5" id="KW-1133">Transmembrane helix</keyword>
<accession>A0A2K9AL62</accession>
<dbReference type="CDD" id="cd07989">
    <property type="entry name" value="LPLAT_AGPAT-like"/>
    <property type="match status" value="1"/>
</dbReference>
<dbReference type="InterPro" id="IPR002123">
    <property type="entry name" value="Plipid/glycerol_acylTrfase"/>
</dbReference>
<dbReference type="InterPro" id="IPR011701">
    <property type="entry name" value="MFS"/>
</dbReference>
<gene>
    <name evidence="7" type="ORF">CW740_10625</name>
</gene>
<dbReference type="RefSeq" id="WP_106647473.1">
    <property type="nucleotide sequence ID" value="NZ_BMGO01000001.1"/>
</dbReference>
<dbReference type="KEGG" id="kpd:CW740_10625"/>
<evidence type="ECO:0000256" key="4">
    <source>
        <dbReference type="ARBA" id="ARBA00022692"/>
    </source>
</evidence>
<dbReference type="CDD" id="cd06173">
    <property type="entry name" value="MFS_MefA_like"/>
    <property type="match status" value="1"/>
</dbReference>
<dbReference type="AlphaFoldDB" id="A0A2K9AL62"/>
<dbReference type="Proteomes" id="UP000232693">
    <property type="component" value="Chromosome"/>
</dbReference>
<dbReference type="PANTHER" id="PTHR43266">
    <property type="entry name" value="MACROLIDE-EFFLUX PROTEIN"/>
    <property type="match status" value="1"/>
</dbReference>
<dbReference type="Pfam" id="PF07690">
    <property type="entry name" value="MFS_1"/>
    <property type="match status" value="1"/>
</dbReference>
<keyword evidence="2" id="KW-0813">Transport</keyword>
<evidence type="ECO:0000256" key="6">
    <source>
        <dbReference type="ARBA" id="ARBA00023136"/>
    </source>
</evidence>
<comment type="subcellular location">
    <subcellularLocation>
        <location evidence="1">Cell membrane</location>
        <topology evidence="1">Multi-pass membrane protein</topology>
    </subcellularLocation>
</comment>
<dbReference type="SUPFAM" id="SSF103473">
    <property type="entry name" value="MFS general substrate transporter"/>
    <property type="match status" value="1"/>
</dbReference>
<dbReference type="InterPro" id="IPR036259">
    <property type="entry name" value="MFS_trans_sf"/>
</dbReference>
<protein>
    <submittedName>
        <fullName evidence="7">Glycerol acyltransferase</fullName>
    </submittedName>
</protein>
<dbReference type="OrthoDB" id="9803968at2"/>
<dbReference type="SMART" id="SM00563">
    <property type="entry name" value="PlsC"/>
    <property type="match status" value="1"/>
</dbReference>
<evidence type="ECO:0000313" key="8">
    <source>
        <dbReference type="Proteomes" id="UP000232693"/>
    </source>
</evidence>
<keyword evidence="7" id="KW-0808">Transferase</keyword>
<dbReference type="GO" id="GO:0022857">
    <property type="term" value="F:transmembrane transporter activity"/>
    <property type="evidence" value="ECO:0007669"/>
    <property type="project" value="InterPro"/>
</dbReference>
<evidence type="ECO:0000256" key="1">
    <source>
        <dbReference type="ARBA" id="ARBA00004651"/>
    </source>
</evidence>
<keyword evidence="8" id="KW-1185">Reference proteome</keyword>
<reference evidence="7 8" key="1">
    <citation type="submission" date="2017-12" db="EMBL/GenBank/DDBJ databases">
        <title>Kangiella profundi FT102 completed genome.</title>
        <authorList>
            <person name="Xu J."/>
            <person name="Wang J."/>
            <person name="Lu Y."/>
        </authorList>
    </citation>
    <scope>NUCLEOTIDE SEQUENCE [LARGE SCALE GENOMIC DNA]</scope>
    <source>
        <strain evidence="7 8">FT102</strain>
    </source>
</reference>